<comment type="cofactor">
    <cofactor evidence="1">
        <name>Ca(2+)</name>
        <dbReference type="ChEBI" id="CHEBI:29108"/>
    </cofactor>
</comment>
<evidence type="ECO:0000259" key="8">
    <source>
        <dbReference type="Pfam" id="PF00884"/>
    </source>
</evidence>
<keyword evidence="7" id="KW-0472">Membrane</keyword>
<dbReference type="KEGG" id="fas:105267368"/>
<dbReference type="PROSITE" id="PS00523">
    <property type="entry name" value="SULFATASE_1"/>
    <property type="match status" value="1"/>
</dbReference>
<dbReference type="InterPro" id="IPR017850">
    <property type="entry name" value="Alkaline_phosphatase_core_sf"/>
</dbReference>
<evidence type="ECO:0000256" key="6">
    <source>
        <dbReference type="ARBA" id="ARBA00023180"/>
    </source>
</evidence>
<dbReference type="GeneID" id="105267368"/>
<dbReference type="PANTHER" id="PTHR10342">
    <property type="entry name" value="ARYLSULFATASE"/>
    <property type="match status" value="1"/>
</dbReference>
<gene>
    <name evidence="10" type="primary">LOC105267368</name>
</gene>
<keyword evidence="6" id="KW-0325">Glycoprotein</keyword>
<keyword evidence="3" id="KW-0479">Metal-binding</keyword>
<dbReference type="Proteomes" id="UP000694866">
    <property type="component" value="Unplaced"/>
</dbReference>
<dbReference type="SUPFAM" id="SSF53649">
    <property type="entry name" value="Alkaline phosphatase-like"/>
    <property type="match status" value="1"/>
</dbReference>
<keyword evidence="9" id="KW-1185">Reference proteome</keyword>
<dbReference type="PROSITE" id="PS00149">
    <property type="entry name" value="SULFATASE_2"/>
    <property type="match status" value="1"/>
</dbReference>
<dbReference type="Gene3D" id="3.30.1120.10">
    <property type="match status" value="1"/>
</dbReference>
<evidence type="ECO:0000313" key="9">
    <source>
        <dbReference type="Proteomes" id="UP000694866"/>
    </source>
</evidence>
<dbReference type="InterPro" id="IPR047115">
    <property type="entry name" value="ARSB"/>
</dbReference>
<evidence type="ECO:0000256" key="3">
    <source>
        <dbReference type="ARBA" id="ARBA00022723"/>
    </source>
</evidence>
<dbReference type="RefSeq" id="XP_011304476.1">
    <property type="nucleotide sequence ID" value="XM_011306174.1"/>
</dbReference>
<accession>A0A9R1T862</accession>
<sequence>MYTTKKSRTIRIFVALVCLLTISLCLYLVITFELDDAKDTDIEKPHIITIIADDMGWNDVSYHGSNEIPTPNIDALAYNGVILRNHYVLPICTPSRTSFFTGRYAIRAGMQGFPLRAGEPRGIPLGTKLLPEYLKNLGYSTRLVGKWHLGYQSDDFTPARRGFDTFFGYYAGYITYYNHTITQSGQTGHDFHRDDSMGLKADWSRQNEYATDVFADEAVRIIEEHDGRRPLYLQLSHLAPHASDGDETLETRNFTAVNETFHYIRDIKRRKYAGMVTALDDSVGRVMRALSNNNLLKNSIVMLFADNGAPTLGIHENRGSNYPFRGQKQSFYEGGVHGVACVYSPLIKNPGRIVNDLVHVTDWLPTLYNAAGGDVNDLGVIDGINQWPTIKLGQFGNRQSLLVNIDETIDREAAIIGDFKLLKKGAMIPIYDSHLGSHIDDGDPSVPPYNITAIMSSPASLAIFRTMGNYARPKKILHLRQESKITCAPFTEIANCSEICLFNLNTDPCETRDISSDHPEMVELLEEFIGKYREHLMNQTNAPVDPRSYPIYHNGSWMPWMTKNQDMRFTTSARMLPDFGEFFDL</sequence>
<organism evidence="9 10">
    <name type="scientific">Fopius arisanus</name>
    <dbReference type="NCBI Taxonomy" id="64838"/>
    <lineage>
        <taxon>Eukaryota</taxon>
        <taxon>Metazoa</taxon>
        <taxon>Ecdysozoa</taxon>
        <taxon>Arthropoda</taxon>
        <taxon>Hexapoda</taxon>
        <taxon>Insecta</taxon>
        <taxon>Pterygota</taxon>
        <taxon>Neoptera</taxon>
        <taxon>Endopterygota</taxon>
        <taxon>Hymenoptera</taxon>
        <taxon>Apocrita</taxon>
        <taxon>Ichneumonoidea</taxon>
        <taxon>Braconidae</taxon>
        <taxon>Opiinae</taxon>
        <taxon>Fopius</taxon>
    </lineage>
</organism>
<dbReference type="OrthoDB" id="103349at2759"/>
<name>A0A9R1T862_9HYME</name>
<evidence type="ECO:0000256" key="4">
    <source>
        <dbReference type="ARBA" id="ARBA00022801"/>
    </source>
</evidence>
<keyword evidence="7" id="KW-1133">Transmembrane helix</keyword>
<protein>
    <submittedName>
        <fullName evidence="10">Arylsulfatase B-like</fullName>
    </submittedName>
</protein>
<feature type="domain" description="Sulfatase N-terminal" evidence="8">
    <location>
        <begin position="45"/>
        <end position="372"/>
    </location>
</feature>
<evidence type="ECO:0000256" key="2">
    <source>
        <dbReference type="ARBA" id="ARBA00008779"/>
    </source>
</evidence>
<dbReference type="InterPro" id="IPR024607">
    <property type="entry name" value="Sulfatase_CS"/>
</dbReference>
<keyword evidence="5" id="KW-0106">Calcium</keyword>
<dbReference type="GO" id="GO:0046872">
    <property type="term" value="F:metal ion binding"/>
    <property type="evidence" value="ECO:0007669"/>
    <property type="project" value="UniProtKB-KW"/>
</dbReference>
<dbReference type="InterPro" id="IPR000917">
    <property type="entry name" value="Sulfatase_N"/>
</dbReference>
<evidence type="ECO:0000256" key="5">
    <source>
        <dbReference type="ARBA" id="ARBA00022837"/>
    </source>
</evidence>
<keyword evidence="7" id="KW-0812">Transmembrane</keyword>
<feature type="transmembrane region" description="Helical" evidence="7">
    <location>
        <begin position="12"/>
        <end position="30"/>
    </location>
</feature>
<dbReference type="AlphaFoldDB" id="A0A9R1T862"/>
<evidence type="ECO:0000313" key="10">
    <source>
        <dbReference type="RefSeq" id="XP_011304476.1"/>
    </source>
</evidence>
<dbReference type="GO" id="GO:0008484">
    <property type="term" value="F:sulfuric ester hydrolase activity"/>
    <property type="evidence" value="ECO:0007669"/>
    <property type="project" value="InterPro"/>
</dbReference>
<dbReference type="Gene3D" id="3.40.720.10">
    <property type="entry name" value="Alkaline Phosphatase, subunit A"/>
    <property type="match status" value="1"/>
</dbReference>
<keyword evidence="4" id="KW-0378">Hydrolase</keyword>
<evidence type="ECO:0000256" key="1">
    <source>
        <dbReference type="ARBA" id="ARBA00001913"/>
    </source>
</evidence>
<comment type="similarity">
    <text evidence="2">Belongs to the sulfatase family.</text>
</comment>
<dbReference type="Pfam" id="PF00884">
    <property type="entry name" value="Sulfatase"/>
    <property type="match status" value="1"/>
</dbReference>
<dbReference type="PANTHER" id="PTHR10342:SF273">
    <property type="entry name" value="RE14504P"/>
    <property type="match status" value="1"/>
</dbReference>
<reference evidence="10" key="1">
    <citation type="submission" date="2025-08" db="UniProtKB">
        <authorList>
            <consortium name="RefSeq"/>
        </authorList>
    </citation>
    <scope>IDENTIFICATION</scope>
    <source>
        <strain evidence="10">USDA-PBARC FA_bdor</strain>
        <tissue evidence="10">Whole organism</tissue>
    </source>
</reference>
<dbReference type="CDD" id="cd16029">
    <property type="entry name" value="4-S"/>
    <property type="match status" value="1"/>
</dbReference>
<evidence type="ECO:0000256" key="7">
    <source>
        <dbReference type="SAM" id="Phobius"/>
    </source>
</evidence>
<proteinExistence type="inferred from homology"/>